<comment type="caution">
    <text evidence="1">The sequence shown here is derived from an EMBL/GenBank/DDBJ whole genome shotgun (WGS) entry which is preliminary data.</text>
</comment>
<evidence type="ECO:0000313" key="1">
    <source>
        <dbReference type="EMBL" id="MPN58557.1"/>
    </source>
</evidence>
<dbReference type="AlphaFoldDB" id="A0A645J592"/>
<organism evidence="1">
    <name type="scientific">bioreactor metagenome</name>
    <dbReference type="NCBI Taxonomy" id="1076179"/>
    <lineage>
        <taxon>unclassified sequences</taxon>
        <taxon>metagenomes</taxon>
        <taxon>ecological metagenomes</taxon>
    </lineage>
</organism>
<protein>
    <submittedName>
        <fullName evidence="1">Uncharacterized protein</fullName>
    </submittedName>
</protein>
<name>A0A645J592_9ZZZZ</name>
<dbReference type="EMBL" id="VSSQ01131389">
    <property type="protein sequence ID" value="MPN58557.1"/>
    <property type="molecule type" value="Genomic_DNA"/>
</dbReference>
<sequence>MLNALPKDITRITNLSKSVNMLSAEDRRIMLTDVKADDLFGINNSKSKEDMHNKPLML</sequence>
<proteinExistence type="predicted"/>
<accession>A0A645J592</accession>
<gene>
    <name evidence="1" type="ORF">SDC9_206264</name>
</gene>
<reference evidence="1" key="1">
    <citation type="submission" date="2019-08" db="EMBL/GenBank/DDBJ databases">
        <authorList>
            <person name="Kucharzyk K."/>
            <person name="Murdoch R.W."/>
            <person name="Higgins S."/>
            <person name="Loffler F."/>
        </authorList>
    </citation>
    <scope>NUCLEOTIDE SEQUENCE</scope>
</reference>